<dbReference type="STRING" id="590998.Celf_2092"/>
<dbReference type="GO" id="GO:0016757">
    <property type="term" value="F:glycosyltransferase activity"/>
    <property type="evidence" value="ECO:0007669"/>
    <property type="project" value="UniProtKB-KW"/>
</dbReference>
<sequence length="327" mass="35823">MTGTPAVRDPGRVEYVLPLRWTTDEDLPELTAYLRALSAAVPVMVVDGSPEPLFAAHRRAWAGVVRHVRPEPWPGANGKVRGVMTGLHLAWADAVVLADDDVRWRPAQLRRALRLLEDADVVVPQNVFEPAPWHARWDTARTLVNRACGGDWPGTLVVRRSRLLDWGGYDGDVLFENHELVRTVAAHGGRVLRADDLYVPRRPPRTRTFWSQRVRQAYDDLAEPLRLTVEAAVLPTLVAAAVTRRAGPALVVAGASVGLAWRGRRLGGGRAVFPAGDVALAPLWVAERAVCVWAALALRARGGVPYAGGRLLRAGTPGRRLRTRVTL</sequence>
<accession>F4H0X3</accession>
<dbReference type="SUPFAM" id="SSF53448">
    <property type="entry name" value="Nucleotide-diphospho-sugar transferases"/>
    <property type="match status" value="1"/>
</dbReference>
<evidence type="ECO:0000313" key="2">
    <source>
        <dbReference type="Proteomes" id="UP000008460"/>
    </source>
</evidence>
<dbReference type="eggNOG" id="COG1215">
    <property type="taxonomic scope" value="Bacteria"/>
</dbReference>
<reference evidence="1 2" key="1">
    <citation type="submission" date="2011-04" db="EMBL/GenBank/DDBJ databases">
        <title>Complete sequence of Cellulomonas fimi ATCC 484.</title>
        <authorList>
            <consortium name="US DOE Joint Genome Institute"/>
            <person name="Lucas S."/>
            <person name="Han J."/>
            <person name="Lapidus A."/>
            <person name="Cheng J.-F."/>
            <person name="Goodwin L."/>
            <person name="Pitluck S."/>
            <person name="Peters L."/>
            <person name="Chertkov O."/>
            <person name="Detter J.C."/>
            <person name="Han C."/>
            <person name="Tapia R."/>
            <person name="Land M."/>
            <person name="Hauser L."/>
            <person name="Kyrpides N."/>
            <person name="Ivanova N."/>
            <person name="Ovchinnikova G."/>
            <person name="Pagani I."/>
            <person name="Mead D."/>
            <person name="Brumm P."/>
            <person name="Woyke T."/>
        </authorList>
    </citation>
    <scope>NUCLEOTIDE SEQUENCE [LARGE SCALE GENOMIC DNA]</scope>
    <source>
        <strain evidence="2">ATCC 484 / DSM 20113 / JCM 1341 / NBRC 15513 / NCIMB 8980 / NCTC 7547</strain>
    </source>
</reference>
<evidence type="ECO:0000313" key="1">
    <source>
        <dbReference type="EMBL" id="AEE46220.1"/>
    </source>
</evidence>
<name>F4H0X3_CELFA</name>
<dbReference type="HOGENOM" id="CLU_055426_0_0_11"/>
<dbReference type="InterPro" id="IPR029044">
    <property type="entry name" value="Nucleotide-diphossugar_trans"/>
</dbReference>
<dbReference type="AlphaFoldDB" id="F4H0X3"/>
<protein>
    <recommendedName>
        <fullName evidence="3">Glycosyl transferase family 2</fullName>
    </recommendedName>
</protein>
<dbReference type="EMBL" id="CP002666">
    <property type="protein sequence ID" value="AEE46220.1"/>
    <property type="molecule type" value="Genomic_DNA"/>
</dbReference>
<dbReference type="KEGG" id="cfi:Celf_2092"/>
<evidence type="ECO:0008006" key="3">
    <source>
        <dbReference type="Google" id="ProtNLM"/>
    </source>
</evidence>
<gene>
    <name evidence="1" type="ordered locus">Celf_2092</name>
</gene>
<dbReference type="Gene3D" id="3.90.550.10">
    <property type="entry name" value="Spore Coat Polysaccharide Biosynthesis Protein SpsA, Chain A"/>
    <property type="match status" value="1"/>
</dbReference>
<dbReference type="GO" id="GO:0016020">
    <property type="term" value="C:membrane"/>
    <property type="evidence" value="ECO:0007669"/>
    <property type="project" value="UniProtKB-SubCell"/>
</dbReference>
<dbReference type="Proteomes" id="UP000008460">
    <property type="component" value="Chromosome"/>
</dbReference>
<organism evidence="1 2">
    <name type="scientific">Cellulomonas fimi (strain ATCC 484 / DSM 20113 / JCM 1341 / CCUG 24087 / LMG 16345 / NBRC 15513 / NCIMB 8980 / NCTC 7547 / NRS-133)</name>
    <dbReference type="NCBI Taxonomy" id="590998"/>
    <lineage>
        <taxon>Bacteria</taxon>
        <taxon>Bacillati</taxon>
        <taxon>Actinomycetota</taxon>
        <taxon>Actinomycetes</taxon>
        <taxon>Micrococcales</taxon>
        <taxon>Cellulomonadaceae</taxon>
        <taxon>Cellulomonas</taxon>
    </lineage>
</organism>
<dbReference type="RefSeq" id="WP_013771246.1">
    <property type="nucleotide sequence ID" value="NC_015514.1"/>
</dbReference>
<proteinExistence type="predicted"/>
<keyword evidence="2" id="KW-1185">Reference proteome</keyword>